<evidence type="ECO:0000313" key="1">
    <source>
        <dbReference type="EMBL" id="MPN29245.1"/>
    </source>
</evidence>
<organism evidence="1">
    <name type="scientific">bioreactor metagenome</name>
    <dbReference type="NCBI Taxonomy" id="1076179"/>
    <lineage>
        <taxon>unclassified sequences</taxon>
        <taxon>metagenomes</taxon>
        <taxon>ecological metagenomes</taxon>
    </lineage>
</organism>
<gene>
    <name evidence="1" type="ORF">SDC9_176696</name>
</gene>
<protein>
    <submittedName>
        <fullName evidence="1">Uncharacterized protein</fullName>
    </submittedName>
</protein>
<dbReference type="EMBL" id="VSSQ01079835">
    <property type="protein sequence ID" value="MPN29245.1"/>
    <property type="molecule type" value="Genomic_DNA"/>
</dbReference>
<proteinExistence type="predicted"/>
<dbReference type="AlphaFoldDB" id="A0A645GRA7"/>
<name>A0A645GRA7_9ZZZZ</name>
<sequence length="195" mass="22434">MNRIIKRLYGKRKRVFHIHIGENQRTRRITGFLPHQRPGRREGNAMCADTVLCKYLHAEKAAPCKVGNVPFRVRAVELHVHANRNRRFPVQAVDKHRHRRNRHIVRFALVGNIPKILDNSGGRAAFLQRIQVRFGSAVNTLEVSAIAGRAGQCKQVHHPNHRLFPAEQRLKRRLLHMSLASFIFSISLSEYPSSP</sequence>
<comment type="caution">
    <text evidence="1">The sequence shown here is derived from an EMBL/GenBank/DDBJ whole genome shotgun (WGS) entry which is preliminary data.</text>
</comment>
<reference evidence="1" key="1">
    <citation type="submission" date="2019-08" db="EMBL/GenBank/DDBJ databases">
        <authorList>
            <person name="Kucharzyk K."/>
            <person name="Murdoch R.W."/>
            <person name="Higgins S."/>
            <person name="Loffler F."/>
        </authorList>
    </citation>
    <scope>NUCLEOTIDE SEQUENCE</scope>
</reference>
<accession>A0A645GRA7</accession>